<reference evidence="3" key="1">
    <citation type="journal article" date="2006" name="Proc. Natl. Acad. Sci. U.S.A.">
        <title>The complete genome of Rhodococcus sp. RHA1 provides insights into a catabolic powerhouse.</title>
        <authorList>
            <person name="McLeod M.P."/>
            <person name="Warren R.L."/>
            <person name="Hsiao W.W.L."/>
            <person name="Araki N."/>
            <person name="Myhre M."/>
            <person name="Fernandes C."/>
            <person name="Miyazawa D."/>
            <person name="Wong W."/>
            <person name="Lillquist A.L."/>
            <person name="Wang D."/>
            <person name="Dosanjh M."/>
            <person name="Hara H."/>
            <person name="Petrescu A."/>
            <person name="Morin R.D."/>
            <person name="Yang G."/>
            <person name="Stott J.M."/>
            <person name="Schein J.E."/>
            <person name="Shin H."/>
            <person name="Smailus D."/>
            <person name="Siddiqui A.S."/>
            <person name="Marra M.A."/>
            <person name="Jones S.J.M."/>
            <person name="Holt R."/>
            <person name="Brinkman F.S.L."/>
            <person name="Miyauchi K."/>
            <person name="Fukuda M."/>
            <person name="Davies J.E."/>
            <person name="Mohn W.W."/>
            <person name="Eltis L.D."/>
        </authorList>
    </citation>
    <scope>NUCLEOTIDE SEQUENCE [LARGE SCALE GENOMIC DNA]</scope>
    <source>
        <strain evidence="3">RHA1</strain>
    </source>
</reference>
<proteinExistence type="predicted"/>
<evidence type="ECO:0000313" key="2">
    <source>
        <dbReference type="EMBL" id="ABG94928.1"/>
    </source>
</evidence>
<gene>
    <name evidence="2" type="ordered locus">RHA1_ro03125</name>
</gene>
<protein>
    <submittedName>
        <fullName evidence="2">Uncharacterized protein</fullName>
    </submittedName>
</protein>
<name>Q0SC08_RHOJR</name>
<feature type="region of interest" description="Disordered" evidence="1">
    <location>
        <begin position="1"/>
        <end position="22"/>
    </location>
</feature>
<dbReference type="HOGENOM" id="CLU_1234227_0_0_11"/>
<dbReference type="KEGG" id="rha:RHA1_ro03125"/>
<sequence length="224" mass="24435">MAPPPRSYRFHPPPSSRTDRSPFLCRMRSAPLVTETVVDRIRAIHRTSGIGVHRHSTGGGAKRPPPPMGAVNGDRRAAVSVAATCSTRAILRTSNGRTVTNSPLLSHISVLSILSAGSDHTPRTSADLGFSMPMKSALSQSLVPSRGFTVPRRDRAAEHPLSGTWPGHAGGRSCRAYLPVRDSPQAIRPNRRDVFARPEAMRRPLRRRCGCRAVTDQGSVDRRW</sequence>
<evidence type="ECO:0000313" key="3">
    <source>
        <dbReference type="Proteomes" id="UP000008710"/>
    </source>
</evidence>
<dbReference type="EMBL" id="CP000431">
    <property type="protein sequence ID" value="ABG94928.1"/>
    <property type="molecule type" value="Genomic_DNA"/>
</dbReference>
<organism evidence="2 3">
    <name type="scientific">Rhodococcus jostii (strain RHA1)</name>
    <dbReference type="NCBI Taxonomy" id="101510"/>
    <lineage>
        <taxon>Bacteria</taxon>
        <taxon>Bacillati</taxon>
        <taxon>Actinomycetota</taxon>
        <taxon>Actinomycetes</taxon>
        <taxon>Mycobacteriales</taxon>
        <taxon>Nocardiaceae</taxon>
        <taxon>Rhodococcus</taxon>
    </lineage>
</organism>
<feature type="compositionally biased region" description="Pro residues" evidence="1">
    <location>
        <begin position="1"/>
        <end position="15"/>
    </location>
</feature>
<dbReference type="Proteomes" id="UP000008710">
    <property type="component" value="Chromosome"/>
</dbReference>
<dbReference type="AlphaFoldDB" id="Q0SC08"/>
<feature type="region of interest" description="Disordered" evidence="1">
    <location>
        <begin position="48"/>
        <end position="73"/>
    </location>
</feature>
<accession>Q0SC08</accession>
<evidence type="ECO:0000256" key="1">
    <source>
        <dbReference type="SAM" id="MobiDB-lite"/>
    </source>
</evidence>